<name>A0A838XCR0_9ACTN</name>
<gene>
    <name evidence="9" type="ORF">H1W00_03880</name>
</gene>
<evidence type="ECO:0000256" key="4">
    <source>
        <dbReference type="ARBA" id="ARBA00022777"/>
    </source>
</evidence>
<dbReference type="InterPro" id="IPR017583">
    <property type="entry name" value="Tagatose/fructose_Pkinase"/>
</dbReference>
<feature type="region of interest" description="Disordered" evidence="7">
    <location>
        <begin position="293"/>
        <end position="313"/>
    </location>
</feature>
<reference evidence="9 10" key="1">
    <citation type="submission" date="2020-07" db="EMBL/GenBank/DDBJ databases">
        <title>Draft genome and description of Aeromicrobium phoceense strain Marseille-Q0843 isolated from healthy skin swab.</title>
        <authorList>
            <person name="Boxberger M."/>
            <person name="La Scola B."/>
        </authorList>
    </citation>
    <scope>NUCLEOTIDE SEQUENCE [LARGE SCALE GENOMIC DNA]</scope>
    <source>
        <strain evidence="9 10">Marseille-Q0843</strain>
    </source>
</reference>
<dbReference type="Gene3D" id="3.40.1190.20">
    <property type="match status" value="1"/>
</dbReference>
<dbReference type="InterPro" id="IPR029056">
    <property type="entry name" value="Ribokinase-like"/>
</dbReference>
<evidence type="ECO:0000313" key="9">
    <source>
        <dbReference type="EMBL" id="MBA4607607.1"/>
    </source>
</evidence>
<accession>A0A838XCR0</accession>
<organism evidence="9 10">
    <name type="scientific">Aeromicrobium phoceense</name>
    <dbReference type="NCBI Taxonomy" id="2754045"/>
    <lineage>
        <taxon>Bacteria</taxon>
        <taxon>Bacillati</taxon>
        <taxon>Actinomycetota</taxon>
        <taxon>Actinomycetes</taxon>
        <taxon>Propionibacteriales</taxon>
        <taxon>Nocardioidaceae</taxon>
        <taxon>Aeromicrobium</taxon>
    </lineage>
</organism>
<evidence type="ECO:0000256" key="6">
    <source>
        <dbReference type="PIRNR" id="PIRNR000535"/>
    </source>
</evidence>
<dbReference type="Pfam" id="PF00294">
    <property type="entry name" value="PfkB"/>
    <property type="match status" value="1"/>
</dbReference>
<sequence>MIVTVTANPAIDRLVSLLEPLERGAVVRSEIAHDDPGGKGINVARVLHAAGVPVTAVLPAAADEPLLAALAALGLDHRAVPVSGRLRVNLTLAEPEGVTTKVNSPGPRLDDAELGALTDTLAGAVGPGDWAVLSGSLPPGVPFDWYATTTRRLQEAGARVAVDTSGAALGLTVEHSSPDLMKPNSDELAELLDCDPDEIERDRRHAAARAHQLRDDHGVGTVLLTLGGAGAVLATAEGSWFCPPAPVTVRSTVGAGDSSLAGYLVAHVAGRSPAECLASAAVHGAAAAALPGSRLPDPSDLPEAPHVETVDPA</sequence>
<dbReference type="NCBIfam" id="TIGR03168">
    <property type="entry name" value="1-PFK"/>
    <property type="match status" value="1"/>
</dbReference>
<dbReference type="RefSeq" id="WP_181753773.1">
    <property type="nucleotide sequence ID" value="NZ_JACEOG010000001.1"/>
</dbReference>
<dbReference type="EMBL" id="JACEOG010000001">
    <property type="protein sequence ID" value="MBA4607607.1"/>
    <property type="molecule type" value="Genomic_DNA"/>
</dbReference>
<dbReference type="PANTHER" id="PTHR46566:SF5">
    <property type="entry name" value="1-PHOSPHOFRUCTOKINASE"/>
    <property type="match status" value="1"/>
</dbReference>
<evidence type="ECO:0000256" key="5">
    <source>
        <dbReference type="ARBA" id="ARBA00022840"/>
    </source>
</evidence>
<dbReference type="GO" id="GO:0008443">
    <property type="term" value="F:phosphofructokinase activity"/>
    <property type="evidence" value="ECO:0007669"/>
    <property type="project" value="TreeGrafter"/>
</dbReference>
<dbReference type="EC" id="2.7.1.-" evidence="9"/>
<evidence type="ECO:0000256" key="3">
    <source>
        <dbReference type="ARBA" id="ARBA00022741"/>
    </source>
</evidence>
<keyword evidence="3" id="KW-0547">Nucleotide-binding</keyword>
<dbReference type="PIRSF" id="PIRSF000535">
    <property type="entry name" value="1PFK/6PFK/LacC"/>
    <property type="match status" value="1"/>
</dbReference>
<keyword evidence="2 6" id="KW-0808">Transferase</keyword>
<feature type="domain" description="Carbohydrate kinase PfkB" evidence="8">
    <location>
        <begin position="25"/>
        <end position="298"/>
    </location>
</feature>
<feature type="compositionally biased region" description="Basic and acidic residues" evidence="7">
    <location>
        <begin position="303"/>
        <end position="313"/>
    </location>
</feature>
<dbReference type="InterPro" id="IPR002173">
    <property type="entry name" value="Carboh/pur_kinase_PfkB_CS"/>
</dbReference>
<evidence type="ECO:0000256" key="2">
    <source>
        <dbReference type="ARBA" id="ARBA00022679"/>
    </source>
</evidence>
<dbReference type="AlphaFoldDB" id="A0A838XCR0"/>
<protein>
    <submittedName>
        <fullName evidence="9">Hexose kinase</fullName>
        <ecNumber evidence="9">2.7.1.-</ecNumber>
    </submittedName>
</protein>
<dbReference type="PROSITE" id="PS00584">
    <property type="entry name" value="PFKB_KINASES_2"/>
    <property type="match status" value="1"/>
</dbReference>
<dbReference type="CDD" id="cd01164">
    <property type="entry name" value="FruK_PfkB_like"/>
    <property type="match status" value="1"/>
</dbReference>
<evidence type="ECO:0000256" key="7">
    <source>
        <dbReference type="SAM" id="MobiDB-lite"/>
    </source>
</evidence>
<evidence type="ECO:0000259" key="8">
    <source>
        <dbReference type="Pfam" id="PF00294"/>
    </source>
</evidence>
<keyword evidence="5" id="KW-0067">ATP-binding</keyword>
<dbReference type="GO" id="GO:0005524">
    <property type="term" value="F:ATP binding"/>
    <property type="evidence" value="ECO:0007669"/>
    <property type="project" value="UniProtKB-KW"/>
</dbReference>
<comment type="caution">
    <text evidence="9">The sequence shown here is derived from an EMBL/GenBank/DDBJ whole genome shotgun (WGS) entry which is preliminary data.</text>
</comment>
<dbReference type="SUPFAM" id="SSF53613">
    <property type="entry name" value="Ribokinase-like"/>
    <property type="match status" value="1"/>
</dbReference>
<keyword evidence="4 9" id="KW-0418">Kinase</keyword>
<proteinExistence type="inferred from homology"/>
<keyword evidence="10" id="KW-1185">Reference proteome</keyword>
<dbReference type="PANTHER" id="PTHR46566">
    <property type="entry name" value="1-PHOSPHOFRUCTOKINASE-RELATED"/>
    <property type="match status" value="1"/>
</dbReference>
<dbReference type="GO" id="GO:0005829">
    <property type="term" value="C:cytosol"/>
    <property type="evidence" value="ECO:0007669"/>
    <property type="project" value="TreeGrafter"/>
</dbReference>
<evidence type="ECO:0000313" key="10">
    <source>
        <dbReference type="Proteomes" id="UP000550354"/>
    </source>
</evidence>
<evidence type="ECO:0000256" key="1">
    <source>
        <dbReference type="ARBA" id="ARBA00010688"/>
    </source>
</evidence>
<dbReference type="Proteomes" id="UP000550354">
    <property type="component" value="Unassembled WGS sequence"/>
</dbReference>
<comment type="similarity">
    <text evidence="1">Belongs to the carbohydrate kinase PfkB family.</text>
</comment>
<dbReference type="InterPro" id="IPR011611">
    <property type="entry name" value="PfkB_dom"/>
</dbReference>